<reference evidence="3 4" key="1">
    <citation type="submission" date="2020-07" db="EMBL/GenBank/DDBJ databases">
        <title>Fungal Genomes of the International Space Station.</title>
        <authorList>
            <person name="Seuylemezian A."/>
            <person name="Singh N.K."/>
            <person name="Wood J."/>
            <person name="Venkateswaran K."/>
        </authorList>
    </citation>
    <scope>NUCLEOTIDE SEQUENCE [LARGE SCALE GENOMIC DNA]</scope>
    <source>
        <strain evidence="3 4">PL-B2</strain>
    </source>
</reference>
<dbReference type="InterPro" id="IPR000160">
    <property type="entry name" value="GGDEF_dom"/>
</dbReference>
<dbReference type="InterPro" id="IPR050469">
    <property type="entry name" value="Diguanylate_Cyclase"/>
</dbReference>
<feature type="transmembrane region" description="Helical" evidence="1">
    <location>
        <begin position="6"/>
        <end position="30"/>
    </location>
</feature>
<organism evidence="3 4">
    <name type="scientific">Mesobacillus maritimus</name>
    <dbReference type="NCBI Taxonomy" id="1643336"/>
    <lineage>
        <taxon>Bacteria</taxon>
        <taxon>Bacillati</taxon>
        <taxon>Bacillota</taxon>
        <taxon>Bacilli</taxon>
        <taxon>Bacillales</taxon>
        <taxon>Bacillaceae</taxon>
        <taxon>Mesobacillus</taxon>
    </lineage>
</organism>
<accession>A0ABS7K4D8</accession>
<dbReference type="PANTHER" id="PTHR45138:SF9">
    <property type="entry name" value="DIGUANYLATE CYCLASE DGCM-RELATED"/>
    <property type="match status" value="1"/>
</dbReference>
<keyword evidence="1" id="KW-0812">Transmembrane</keyword>
<comment type="caution">
    <text evidence="3">The sequence shown here is derived from an EMBL/GenBank/DDBJ whole genome shotgun (WGS) entry which is preliminary data.</text>
</comment>
<dbReference type="PANTHER" id="PTHR45138">
    <property type="entry name" value="REGULATORY COMPONENTS OF SENSORY TRANSDUCTION SYSTEM"/>
    <property type="match status" value="1"/>
</dbReference>
<dbReference type="SUPFAM" id="SSF55073">
    <property type="entry name" value="Nucleotide cyclase"/>
    <property type="match status" value="1"/>
</dbReference>
<dbReference type="InterPro" id="IPR029787">
    <property type="entry name" value="Nucleotide_cyclase"/>
</dbReference>
<keyword evidence="1" id="KW-1133">Transmembrane helix</keyword>
<gene>
    <name evidence="3" type="ORF">H0185_09940</name>
</gene>
<dbReference type="PROSITE" id="PS50887">
    <property type="entry name" value="GGDEF"/>
    <property type="match status" value="1"/>
</dbReference>
<protein>
    <submittedName>
        <fullName evidence="3">GGDEF domain-containing protein</fullName>
    </submittedName>
</protein>
<feature type="transmembrane region" description="Helical" evidence="1">
    <location>
        <begin position="74"/>
        <end position="98"/>
    </location>
</feature>
<proteinExistence type="predicted"/>
<feature type="transmembrane region" description="Helical" evidence="1">
    <location>
        <begin position="42"/>
        <end position="59"/>
    </location>
</feature>
<dbReference type="Pfam" id="PF00990">
    <property type="entry name" value="GGDEF"/>
    <property type="match status" value="1"/>
</dbReference>
<sequence length="346" mass="39000">MDSAIFLASLFLFGLNITLLVLLFNSIIIAFSQKNSVWWKHVLNFANYTLMIVLAYYSFVSTGGEVGSASLTTLFPYIISLTIYLLTNILLVAVFFLLSATDRIVPILKDMFKDTITTYTCTLFLSMILVILINAQSFFGLFLFSCISLLLAQTFRQNFKLYKAVSHKANIDELTGLNNHGYFKEQLELELFVAMKTEATLCIAILDIDDFKKYNDLHGHLQGDELLNEFGTLLKNECGKKKYSVARYGGEEFSIIMPNTLLVEAFSFIDNLRKLTNATPLDGVEILPHGCLSFSAGIAQWDKGYNSAELLNKADQALYKAKNQGKNHVQFYNQQSEYLTQQSTAN</sequence>
<dbReference type="EMBL" id="JACWFH010000009">
    <property type="protein sequence ID" value="MBY0097131.1"/>
    <property type="molecule type" value="Genomic_DNA"/>
</dbReference>
<dbReference type="SMART" id="SM00267">
    <property type="entry name" value="GGDEF"/>
    <property type="match status" value="1"/>
</dbReference>
<feature type="transmembrane region" description="Helical" evidence="1">
    <location>
        <begin position="119"/>
        <end position="152"/>
    </location>
</feature>
<evidence type="ECO:0000259" key="2">
    <source>
        <dbReference type="PROSITE" id="PS50887"/>
    </source>
</evidence>
<evidence type="ECO:0000256" key="1">
    <source>
        <dbReference type="SAM" id="Phobius"/>
    </source>
</evidence>
<keyword evidence="1" id="KW-0472">Membrane</keyword>
<keyword evidence="4" id="KW-1185">Reference proteome</keyword>
<name>A0ABS7K4D8_9BACI</name>
<evidence type="ECO:0000313" key="3">
    <source>
        <dbReference type="EMBL" id="MBY0097131.1"/>
    </source>
</evidence>
<dbReference type="Proteomes" id="UP000769780">
    <property type="component" value="Unassembled WGS sequence"/>
</dbReference>
<dbReference type="InterPro" id="IPR043128">
    <property type="entry name" value="Rev_trsase/Diguanyl_cyclase"/>
</dbReference>
<dbReference type="Gene3D" id="3.30.70.270">
    <property type="match status" value="1"/>
</dbReference>
<dbReference type="RefSeq" id="WP_221873341.1">
    <property type="nucleotide sequence ID" value="NZ_JACWFH010000009.1"/>
</dbReference>
<dbReference type="NCBIfam" id="TIGR00254">
    <property type="entry name" value="GGDEF"/>
    <property type="match status" value="1"/>
</dbReference>
<dbReference type="CDD" id="cd01949">
    <property type="entry name" value="GGDEF"/>
    <property type="match status" value="1"/>
</dbReference>
<feature type="domain" description="GGDEF" evidence="2">
    <location>
        <begin position="199"/>
        <end position="334"/>
    </location>
</feature>
<evidence type="ECO:0000313" key="4">
    <source>
        <dbReference type="Proteomes" id="UP000769780"/>
    </source>
</evidence>